<keyword evidence="2" id="KW-0472">Membrane</keyword>
<organism evidence="3 4">
    <name type="scientific">Folsomia candida</name>
    <name type="common">Springtail</name>
    <dbReference type="NCBI Taxonomy" id="158441"/>
    <lineage>
        <taxon>Eukaryota</taxon>
        <taxon>Metazoa</taxon>
        <taxon>Ecdysozoa</taxon>
        <taxon>Arthropoda</taxon>
        <taxon>Hexapoda</taxon>
        <taxon>Collembola</taxon>
        <taxon>Entomobryomorpha</taxon>
        <taxon>Isotomoidea</taxon>
        <taxon>Isotomidae</taxon>
        <taxon>Proisotominae</taxon>
        <taxon>Folsomia</taxon>
    </lineage>
</organism>
<sequence>MVSYFGMRFSPTCFSFSKYRSLLSSKMGVTYFWTGISEIAIISTYVFFGGDFRNRHHFEVRLLHDRVGGVECRKNDLSCGVSIERYGRVRSKYAGGGVKPGQNETWGDLTPNGFRLSISPRSRLRSSGEQNSSLPVAISFYPCNLHPGTGKYSRPRTKMNDQEQDMKGCPPIVRIAASSYPAVAEAAGQAGERKSTLSSIRQSYPPQERYWIPEINLFKIAVDHIQTNTAIARWPQRTRNLRGIDANIGHIHHTVLGLKKIMTSIASYEKYNLFMEINKGNPLTVMVDTYQDVKGRHLLGVAFMMWYRKVPCIKAYRLIQLRGDLKSQAIWRKTKLMPQGFAADGAAVNLGIYDSIFTKLVSWTGRHLEKIWCYGHRVNLVVKTLFESTGPEDIFEIRRVMLSLGKLAKLFGSKTIWREKLREQAERDGLRPRNLKKITTTRWANDKRVALVNVQYMYQSIIKTMEDRKDHAGTTRTQMDDLTDLIDIMKDKNYVSTLAFMLDFYEVLDQFSQWVQKDSATRLNIALFRQRFLAGIRRLFAGELHHLGVFLREVGFTSVVNSQAENLYMYENDQDDEDGNGGVKYRGITLIEDGDITPQSNIRLSNSRKIYLRAVLEQVGRYFKEDEDMQYRIFHPISIGQTTGNSRNMDTIVKPPFITVVNKLGYEEQEQDDLYREYKLIVDLAIALPNFSDLQKLSAQAFWETLLLDNKFPWTAGLRGLFKKLMIIPSGSVRLETLFSLTGYVLTKGRLSLDVCTADSILTIMMNLPRDLNQWDPYVYVLNFLNQGASRTADLGSSVYKKLQSRDAAARSKIPAPEITAEDENEILR</sequence>
<name>A0A226D524_FOLCA</name>
<accession>A0A226D524</accession>
<evidence type="ECO:0000256" key="2">
    <source>
        <dbReference type="SAM" id="Phobius"/>
    </source>
</evidence>
<evidence type="ECO:0000313" key="3">
    <source>
        <dbReference type="EMBL" id="OXA39761.1"/>
    </source>
</evidence>
<dbReference type="EMBL" id="LNIX01000037">
    <property type="protein sequence ID" value="OXA39761.1"/>
    <property type="molecule type" value="Genomic_DNA"/>
</dbReference>
<feature type="region of interest" description="Disordered" evidence="1">
    <location>
        <begin position="810"/>
        <end position="829"/>
    </location>
</feature>
<evidence type="ECO:0008006" key="5">
    <source>
        <dbReference type="Google" id="ProtNLM"/>
    </source>
</evidence>
<gene>
    <name evidence="3" type="ORF">Fcan01_25411</name>
</gene>
<keyword evidence="4" id="KW-1185">Reference proteome</keyword>
<dbReference type="PANTHER" id="PTHR46880">
    <property type="entry name" value="RAS-ASSOCIATING DOMAIN-CONTAINING PROTEIN"/>
    <property type="match status" value="1"/>
</dbReference>
<dbReference type="AlphaFoldDB" id="A0A226D524"/>
<proteinExistence type="predicted"/>
<feature type="compositionally biased region" description="Acidic residues" evidence="1">
    <location>
        <begin position="820"/>
        <end position="829"/>
    </location>
</feature>
<reference evidence="3 4" key="1">
    <citation type="submission" date="2015-12" db="EMBL/GenBank/DDBJ databases">
        <title>The genome of Folsomia candida.</title>
        <authorList>
            <person name="Faddeeva A."/>
            <person name="Derks M.F."/>
            <person name="Anvar Y."/>
            <person name="Smit S."/>
            <person name="Van Straalen N."/>
            <person name="Roelofs D."/>
        </authorList>
    </citation>
    <scope>NUCLEOTIDE SEQUENCE [LARGE SCALE GENOMIC DNA]</scope>
    <source>
        <strain evidence="3 4">VU population</strain>
        <tissue evidence="3">Whole body</tissue>
    </source>
</reference>
<dbReference type="PANTHER" id="PTHR46880:SF5">
    <property type="entry name" value="DUF4371 DOMAIN-CONTAINING PROTEIN"/>
    <property type="match status" value="1"/>
</dbReference>
<comment type="caution">
    <text evidence="3">The sequence shown here is derived from an EMBL/GenBank/DDBJ whole genome shotgun (WGS) entry which is preliminary data.</text>
</comment>
<protein>
    <recommendedName>
        <fullName evidence="5">HAT C-terminal dimerisation domain-containing protein</fullName>
    </recommendedName>
</protein>
<feature type="transmembrane region" description="Helical" evidence="2">
    <location>
        <begin position="28"/>
        <end position="48"/>
    </location>
</feature>
<keyword evidence="2" id="KW-1133">Transmembrane helix</keyword>
<dbReference type="InterPro" id="IPR012337">
    <property type="entry name" value="RNaseH-like_sf"/>
</dbReference>
<dbReference type="Proteomes" id="UP000198287">
    <property type="component" value="Unassembled WGS sequence"/>
</dbReference>
<keyword evidence="2" id="KW-0812">Transmembrane</keyword>
<evidence type="ECO:0000256" key="1">
    <source>
        <dbReference type="SAM" id="MobiDB-lite"/>
    </source>
</evidence>
<dbReference type="SUPFAM" id="SSF53098">
    <property type="entry name" value="Ribonuclease H-like"/>
    <property type="match status" value="1"/>
</dbReference>
<evidence type="ECO:0000313" key="4">
    <source>
        <dbReference type="Proteomes" id="UP000198287"/>
    </source>
</evidence>